<reference evidence="2 3" key="1">
    <citation type="submission" date="2019-06" db="EMBL/GenBank/DDBJ databases">
        <authorList>
            <person name="Li M."/>
        </authorList>
    </citation>
    <scope>NUCLEOTIDE SEQUENCE [LARGE SCALE GENOMIC DNA]</scope>
    <source>
        <strain evidence="2 3">BGMRC6574</strain>
    </source>
</reference>
<keyword evidence="3" id="KW-1185">Reference proteome</keyword>
<dbReference type="EMBL" id="VHLH01000001">
    <property type="protein sequence ID" value="TPW32800.1"/>
    <property type="molecule type" value="Genomic_DNA"/>
</dbReference>
<organism evidence="2 3">
    <name type="scientific">Pararhizobium mangrovi</name>
    <dbReference type="NCBI Taxonomy" id="2590452"/>
    <lineage>
        <taxon>Bacteria</taxon>
        <taxon>Pseudomonadati</taxon>
        <taxon>Pseudomonadota</taxon>
        <taxon>Alphaproteobacteria</taxon>
        <taxon>Hyphomicrobiales</taxon>
        <taxon>Rhizobiaceae</taxon>
        <taxon>Rhizobium/Agrobacterium group</taxon>
        <taxon>Pararhizobium</taxon>
    </lineage>
</organism>
<evidence type="ECO:0000256" key="1">
    <source>
        <dbReference type="SAM" id="SignalP"/>
    </source>
</evidence>
<keyword evidence="1" id="KW-0732">Signal</keyword>
<accession>A0A506UHL4</accession>
<feature type="signal peptide" evidence="1">
    <location>
        <begin position="1"/>
        <end position="25"/>
    </location>
</feature>
<dbReference type="OrthoDB" id="5365644at2"/>
<name>A0A506UHL4_9HYPH</name>
<evidence type="ECO:0000313" key="2">
    <source>
        <dbReference type="EMBL" id="TPW32800.1"/>
    </source>
</evidence>
<evidence type="ECO:0000313" key="3">
    <source>
        <dbReference type="Proteomes" id="UP000320314"/>
    </source>
</evidence>
<feature type="chain" id="PRO_5021495348" evidence="1">
    <location>
        <begin position="26"/>
        <end position="199"/>
    </location>
</feature>
<sequence length="199" mass="21128">MKFRLFGALAVFALFILAAASPAAAYSYAAAGKEPLIENREALLSGIDKGDWQSVRKAYAGMKSDIAYLDANEDKGIAGAFDKALAAQKGDVLKSLLRRAYVDEIERRLDGARDQIDDYQNAKVLVVKAQKFYEAMAGDLEPKPRAAVEDGLKRALDAIGNPGLFGVGAKDPDPKALAEARKDVLAALKPSAPEAGSSG</sequence>
<dbReference type="AlphaFoldDB" id="A0A506UHL4"/>
<comment type="caution">
    <text evidence="2">The sequence shown here is derived from an EMBL/GenBank/DDBJ whole genome shotgun (WGS) entry which is preliminary data.</text>
</comment>
<gene>
    <name evidence="2" type="ORF">FJU11_00820</name>
</gene>
<protein>
    <submittedName>
        <fullName evidence="2">Uncharacterized protein</fullName>
    </submittedName>
</protein>
<dbReference type="RefSeq" id="WP_141165103.1">
    <property type="nucleotide sequence ID" value="NZ_VHLH01000001.1"/>
</dbReference>
<proteinExistence type="predicted"/>
<dbReference type="Proteomes" id="UP000320314">
    <property type="component" value="Unassembled WGS sequence"/>
</dbReference>